<dbReference type="InterPro" id="IPR029063">
    <property type="entry name" value="SAM-dependent_MTases_sf"/>
</dbReference>
<feature type="domain" description="Methyltransferase FkbM" evidence="1">
    <location>
        <begin position="111"/>
        <end position="269"/>
    </location>
</feature>
<name>A0A0S4NCM6_9BACT</name>
<proteinExistence type="predicted"/>
<dbReference type="Gene3D" id="3.40.50.150">
    <property type="entry name" value="Vaccinia Virus protein VP39"/>
    <property type="match status" value="1"/>
</dbReference>
<dbReference type="PANTHER" id="PTHR34203">
    <property type="entry name" value="METHYLTRANSFERASE, FKBM FAMILY PROTEIN"/>
    <property type="match status" value="1"/>
</dbReference>
<evidence type="ECO:0000313" key="2">
    <source>
        <dbReference type="EMBL" id="CUU08910.1"/>
    </source>
</evidence>
<dbReference type="RefSeq" id="WP_140945909.1">
    <property type="nucleotide sequence ID" value="NZ_FAOO01000026.1"/>
</dbReference>
<dbReference type="SUPFAM" id="SSF53335">
    <property type="entry name" value="S-adenosyl-L-methionine-dependent methyltransferases"/>
    <property type="match status" value="1"/>
</dbReference>
<dbReference type="GO" id="GO:0008168">
    <property type="term" value="F:methyltransferase activity"/>
    <property type="evidence" value="ECO:0007669"/>
    <property type="project" value="UniProtKB-KW"/>
</dbReference>
<dbReference type="GO" id="GO:0032259">
    <property type="term" value="P:methylation"/>
    <property type="evidence" value="ECO:0007669"/>
    <property type="project" value="UniProtKB-KW"/>
</dbReference>
<dbReference type="NCBIfam" id="TIGR01444">
    <property type="entry name" value="fkbM_fam"/>
    <property type="match status" value="1"/>
</dbReference>
<dbReference type="STRING" id="1643428.GCA_001442855_02159"/>
<dbReference type="PANTHER" id="PTHR34203:SF15">
    <property type="entry name" value="SLL1173 PROTEIN"/>
    <property type="match status" value="1"/>
</dbReference>
<keyword evidence="2" id="KW-0489">Methyltransferase</keyword>
<dbReference type="Pfam" id="PF05050">
    <property type="entry name" value="Methyltransf_21"/>
    <property type="match status" value="1"/>
</dbReference>
<dbReference type="OrthoDB" id="9814604at2"/>
<organism evidence="2 3">
    <name type="scientific">Candidatus Thermokryptus mobilis</name>
    <dbReference type="NCBI Taxonomy" id="1643428"/>
    <lineage>
        <taxon>Bacteria</taxon>
        <taxon>Pseudomonadati</taxon>
        <taxon>Candidatus Kryptoniota</taxon>
        <taxon>Candidatus Thermokryptus</taxon>
    </lineage>
</organism>
<keyword evidence="3" id="KW-1185">Reference proteome</keyword>
<dbReference type="EMBL" id="FAOO01000026">
    <property type="protein sequence ID" value="CUU08910.1"/>
    <property type="molecule type" value="Genomic_DNA"/>
</dbReference>
<evidence type="ECO:0000259" key="1">
    <source>
        <dbReference type="Pfam" id="PF05050"/>
    </source>
</evidence>
<dbReference type="InterPro" id="IPR006342">
    <property type="entry name" value="FkbM_mtfrase"/>
</dbReference>
<evidence type="ECO:0000313" key="3">
    <source>
        <dbReference type="Proteomes" id="UP000320623"/>
    </source>
</evidence>
<gene>
    <name evidence="2" type="ORF">JGI1_02207</name>
</gene>
<dbReference type="InterPro" id="IPR052514">
    <property type="entry name" value="SAM-dependent_MTase"/>
</dbReference>
<protein>
    <submittedName>
        <fullName evidence="2">Methyltransferase, FkbM family</fullName>
    </submittedName>
</protein>
<accession>A0A0S4NCM6</accession>
<keyword evidence="2" id="KW-0808">Transferase</keyword>
<sequence>MAQLNYSERLKWIEKLNEDVSKFRMGKIKKFLKYPLWTIKTSIISRFLHNVLKDRVCIHSKVKLFFGEYMYLTFPPYYDIKFHGSYVSSDSEVRMTKYLIKVLKEGDIFFDIGANQGYYSILASTLVGNSGKVYSFEPDPQNIMLLVRNKRSNVVIVEKAVSNSLGEFEFYSVVGIPILSSFELNYVSKYRHRKIKVEGITLDSFCASEGIVPNYIKIDVEGAEEKVLIGASKLLKEHSPIVLLEVWFKPFTENYERSIDILNSYGYKMFAIDDEGGLNKIQSLIQYFDYLGDKFNHLPFTGDFFDNICFVKT</sequence>
<dbReference type="Proteomes" id="UP000320623">
    <property type="component" value="Unassembled WGS sequence"/>
</dbReference>
<reference evidence="3" key="1">
    <citation type="submission" date="2015-11" db="EMBL/GenBank/DDBJ databases">
        <authorList>
            <person name="Varghese N."/>
        </authorList>
    </citation>
    <scope>NUCLEOTIDE SEQUENCE [LARGE SCALE GENOMIC DNA]</scope>
</reference>
<dbReference type="AlphaFoldDB" id="A0A0S4NCM6"/>